<dbReference type="CDD" id="cd04301">
    <property type="entry name" value="NAT_SF"/>
    <property type="match status" value="1"/>
</dbReference>
<dbReference type="SUPFAM" id="SSF55729">
    <property type="entry name" value="Acyl-CoA N-acyltransferases (Nat)"/>
    <property type="match status" value="1"/>
</dbReference>
<dbReference type="InterPro" id="IPR000182">
    <property type="entry name" value="GNAT_dom"/>
</dbReference>
<accession>A0AAV5NWD3</accession>
<proteinExistence type="predicted"/>
<evidence type="ECO:0000313" key="2">
    <source>
        <dbReference type="EMBL" id="GLQ74750.1"/>
    </source>
</evidence>
<dbReference type="PROSITE" id="PS51186">
    <property type="entry name" value="GNAT"/>
    <property type="match status" value="1"/>
</dbReference>
<keyword evidence="3" id="KW-1185">Reference proteome</keyword>
<feature type="domain" description="N-acetyltransferase" evidence="1">
    <location>
        <begin position="3"/>
        <end position="136"/>
    </location>
</feature>
<organism evidence="2 3">
    <name type="scientific">Vibrio penaeicida</name>
    <dbReference type="NCBI Taxonomy" id="104609"/>
    <lineage>
        <taxon>Bacteria</taxon>
        <taxon>Pseudomonadati</taxon>
        <taxon>Pseudomonadota</taxon>
        <taxon>Gammaproteobacteria</taxon>
        <taxon>Vibrionales</taxon>
        <taxon>Vibrionaceae</taxon>
        <taxon>Vibrio</taxon>
    </lineage>
</organism>
<protein>
    <recommendedName>
        <fullName evidence="1">N-acetyltransferase domain-containing protein</fullName>
    </recommendedName>
</protein>
<dbReference type="AlphaFoldDB" id="A0AAV5NWD3"/>
<gene>
    <name evidence="2" type="ORF">GCM10007932_41120</name>
</gene>
<dbReference type="EMBL" id="BSNX01000063">
    <property type="protein sequence ID" value="GLQ74750.1"/>
    <property type="molecule type" value="Genomic_DNA"/>
</dbReference>
<sequence>MEVKFRGFTESDGDVLERILIENGQFDYPEVEGKNSMRRVSQCDGAVFLVAEIEGVVCGFAKGFYDGSRAQIQLVSVSQNFKKRGIGTKLVDAVVEKFRARGALTVSVINLESTTEYWAQLGFEKLPVHVMLKQTS</sequence>
<dbReference type="InterPro" id="IPR016181">
    <property type="entry name" value="Acyl_CoA_acyltransferase"/>
</dbReference>
<reference evidence="3" key="1">
    <citation type="journal article" date="2019" name="Int. J. Syst. Evol. Microbiol.">
        <title>The Global Catalogue of Microorganisms (GCM) 10K type strain sequencing project: providing services to taxonomists for standard genome sequencing and annotation.</title>
        <authorList>
            <consortium name="The Broad Institute Genomics Platform"/>
            <consortium name="The Broad Institute Genome Sequencing Center for Infectious Disease"/>
            <person name="Wu L."/>
            <person name="Ma J."/>
        </authorList>
    </citation>
    <scope>NUCLEOTIDE SEQUENCE [LARGE SCALE GENOMIC DNA]</scope>
    <source>
        <strain evidence="3">NBRC 15640</strain>
    </source>
</reference>
<comment type="caution">
    <text evidence="2">The sequence shown here is derived from an EMBL/GenBank/DDBJ whole genome shotgun (WGS) entry which is preliminary data.</text>
</comment>
<name>A0AAV5NWD3_9VIBR</name>
<dbReference type="Pfam" id="PF00583">
    <property type="entry name" value="Acetyltransf_1"/>
    <property type="match status" value="1"/>
</dbReference>
<evidence type="ECO:0000259" key="1">
    <source>
        <dbReference type="PROSITE" id="PS51186"/>
    </source>
</evidence>
<dbReference type="Proteomes" id="UP001156690">
    <property type="component" value="Unassembled WGS sequence"/>
</dbReference>
<dbReference type="GO" id="GO:0016747">
    <property type="term" value="F:acyltransferase activity, transferring groups other than amino-acyl groups"/>
    <property type="evidence" value="ECO:0007669"/>
    <property type="project" value="InterPro"/>
</dbReference>
<dbReference type="Gene3D" id="3.40.630.30">
    <property type="match status" value="1"/>
</dbReference>
<evidence type="ECO:0000313" key="3">
    <source>
        <dbReference type="Proteomes" id="UP001156690"/>
    </source>
</evidence>